<dbReference type="SUPFAM" id="SSF56219">
    <property type="entry name" value="DNase I-like"/>
    <property type="match status" value="1"/>
</dbReference>
<dbReference type="STRING" id="137246.A0A401TDA9"/>
<sequence length="88" mass="10408">MFWSWHFRCSFSPVVQLHAEYCREKDDYLPHRLLQAWELGQFIRHTGKTADVIVLGGDLNMHPCDLGNRLIQCYTGMKDSFLETEKFE</sequence>
<dbReference type="InterPro" id="IPR036691">
    <property type="entry name" value="Endo/exonu/phosph_ase_sf"/>
</dbReference>
<protein>
    <recommendedName>
        <fullName evidence="3">Endonuclease/exonuclease/phosphatase domain-containing protein</fullName>
    </recommendedName>
</protein>
<dbReference type="OrthoDB" id="387657at2759"/>
<dbReference type="Proteomes" id="UP000287033">
    <property type="component" value="Unassembled WGS sequence"/>
</dbReference>
<keyword evidence="2" id="KW-1185">Reference proteome</keyword>
<accession>A0A401TDA9</accession>
<reference evidence="1 2" key="1">
    <citation type="journal article" date="2018" name="Nat. Ecol. Evol.">
        <title>Shark genomes provide insights into elasmobranch evolution and the origin of vertebrates.</title>
        <authorList>
            <person name="Hara Y"/>
            <person name="Yamaguchi K"/>
            <person name="Onimaru K"/>
            <person name="Kadota M"/>
            <person name="Koyanagi M"/>
            <person name="Keeley SD"/>
            <person name="Tatsumi K"/>
            <person name="Tanaka K"/>
            <person name="Motone F"/>
            <person name="Kageyama Y"/>
            <person name="Nozu R"/>
            <person name="Adachi N"/>
            <person name="Nishimura O"/>
            <person name="Nakagawa R"/>
            <person name="Tanegashima C"/>
            <person name="Kiyatake I"/>
            <person name="Matsumoto R"/>
            <person name="Murakumo K"/>
            <person name="Nishida K"/>
            <person name="Terakita A"/>
            <person name="Kuratani S"/>
            <person name="Sato K"/>
            <person name="Hyodo S Kuraku.S."/>
        </authorList>
    </citation>
    <scope>NUCLEOTIDE SEQUENCE [LARGE SCALE GENOMIC DNA]</scope>
</reference>
<dbReference type="AlphaFoldDB" id="A0A401TDA9"/>
<proteinExistence type="predicted"/>
<evidence type="ECO:0000313" key="2">
    <source>
        <dbReference type="Proteomes" id="UP000287033"/>
    </source>
</evidence>
<feature type="non-terminal residue" evidence="1">
    <location>
        <position position="88"/>
    </location>
</feature>
<dbReference type="Gene3D" id="3.60.10.10">
    <property type="entry name" value="Endonuclease/exonuclease/phosphatase"/>
    <property type="match status" value="1"/>
</dbReference>
<dbReference type="EMBL" id="BEZZ01044073">
    <property type="protein sequence ID" value="GCC40643.1"/>
    <property type="molecule type" value="Genomic_DNA"/>
</dbReference>
<gene>
    <name evidence="1" type="ORF">chiPu_0024685</name>
</gene>
<evidence type="ECO:0000313" key="1">
    <source>
        <dbReference type="EMBL" id="GCC40643.1"/>
    </source>
</evidence>
<name>A0A401TDA9_CHIPU</name>
<evidence type="ECO:0008006" key="3">
    <source>
        <dbReference type="Google" id="ProtNLM"/>
    </source>
</evidence>
<organism evidence="1 2">
    <name type="scientific">Chiloscyllium punctatum</name>
    <name type="common">Brownbanded bambooshark</name>
    <name type="synonym">Hemiscyllium punctatum</name>
    <dbReference type="NCBI Taxonomy" id="137246"/>
    <lineage>
        <taxon>Eukaryota</taxon>
        <taxon>Metazoa</taxon>
        <taxon>Chordata</taxon>
        <taxon>Craniata</taxon>
        <taxon>Vertebrata</taxon>
        <taxon>Chondrichthyes</taxon>
        <taxon>Elasmobranchii</taxon>
        <taxon>Galeomorphii</taxon>
        <taxon>Galeoidea</taxon>
        <taxon>Orectolobiformes</taxon>
        <taxon>Hemiscylliidae</taxon>
        <taxon>Chiloscyllium</taxon>
    </lineage>
</organism>
<comment type="caution">
    <text evidence="1">The sequence shown here is derived from an EMBL/GenBank/DDBJ whole genome shotgun (WGS) entry which is preliminary data.</text>
</comment>